<gene>
    <name evidence="2" type="ORF">FOZ62_011970</name>
</gene>
<comment type="caution">
    <text evidence="2">The sequence shown here is derived from an EMBL/GenBank/DDBJ whole genome shotgun (WGS) entry which is preliminary data.</text>
</comment>
<dbReference type="EMBL" id="JABANM010006183">
    <property type="protein sequence ID" value="KAF4746344.1"/>
    <property type="molecule type" value="Genomic_DNA"/>
</dbReference>
<feature type="compositionally biased region" description="Basic residues" evidence="1">
    <location>
        <begin position="173"/>
        <end position="189"/>
    </location>
</feature>
<feature type="compositionally biased region" description="Low complexity" evidence="1">
    <location>
        <begin position="1"/>
        <end position="14"/>
    </location>
</feature>
<evidence type="ECO:0000313" key="3">
    <source>
        <dbReference type="Proteomes" id="UP000574390"/>
    </source>
</evidence>
<sequence length="189" mass="20001">CAGAAGVQQVARVATSHDGAERTGHAASMIGESGESMAVAAAQEDDSSGRREAVATAMADVPDGVPARSESEGRSEANDEGADSALYEGVTESGNHNEIASELEERGGRKGSLLSDGYVTVSSFVDAKEVPTENNVSRCGVNTAEGLAERLTRLFVDSDQAAWEDTPPLERRKNNKKGSKKNNRRRHKR</sequence>
<name>A0A7J6TLZ3_PEROL</name>
<feature type="non-terminal residue" evidence="2">
    <location>
        <position position="1"/>
    </location>
</feature>
<feature type="region of interest" description="Disordered" evidence="1">
    <location>
        <begin position="1"/>
        <end position="112"/>
    </location>
</feature>
<feature type="region of interest" description="Disordered" evidence="1">
    <location>
        <begin position="158"/>
        <end position="189"/>
    </location>
</feature>
<protein>
    <submittedName>
        <fullName evidence="2">Uncharacterized protein</fullName>
    </submittedName>
</protein>
<dbReference type="AlphaFoldDB" id="A0A7J6TLZ3"/>
<accession>A0A7J6TLZ3</accession>
<dbReference type="Proteomes" id="UP000574390">
    <property type="component" value="Unassembled WGS sequence"/>
</dbReference>
<evidence type="ECO:0000313" key="2">
    <source>
        <dbReference type="EMBL" id="KAF4746344.1"/>
    </source>
</evidence>
<organism evidence="2 3">
    <name type="scientific">Perkinsus olseni</name>
    <name type="common">Perkinsus atlanticus</name>
    <dbReference type="NCBI Taxonomy" id="32597"/>
    <lineage>
        <taxon>Eukaryota</taxon>
        <taxon>Sar</taxon>
        <taxon>Alveolata</taxon>
        <taxon>Perkinsozoa</taxon>
        <taxon>Perkinsea</taxon>
        <taxon>Perkinsida</taxon>
        <taxon>Perkinsidae</taxon>
        <taxon>Perkinsus</taxon>
    </lineage>
</organism>
<reference evidence="2 3" key="1">
    <citation type="submission" date="2020-04" db="EMBL/GenBank/DDBJ databases">
        <title>Perkinsus olseni comparative genomics.</title>
        <authorList>
            <person name="Bogema D.R."/>
        </authorList>
    </citation>
    <scope>NUCLEOTIDE SEQUENCE [LARGE SCALE GENOMIC DNA]</scope>
    <source>
        <strain evidence="2">ATCC PRA-205</strain>
    </source>
</reference>
<evidence type="ECO:0000256" key="1">
    <source>
        <dbReference type="SAM" id="MobiDB-lite"/>
    </source>
</evidence>
<proteinExistence type="predicted"/>